<dbReference type="InterPro" id="IPR015946">
    <property type="entry name" value="KH_dom-like_a/b"/>
</dbReference>
<dbReference type="OrthoDB" id="9811389at2"/>
<evidence type="ECO:0000313" key="1">
    <source>
        <dbReference type="EMBL" id="GAB89238.1"/>
    </source>
</evidence>
<dbReference type="STRING" id="1108045.GORHZ_055_00210"/>
<dbReference type="InterPro" id="IPR003718">
    <property type="entry name" value="OsmC/Ohr_fam"/>
</dbReference>
<dbReference type="AlphaFoldDB" id="K6V093"/>
<reference evidence="1 2" key="1">
    <citation type="submission" date="2012-08" db="EMBL/GenBank/DDBJ databases">
        <title>Whole genome shotgun sequence of Gordonia rhizosphera NBRC 16068.</title>
        <authorList>
            <person name="Takarada H."/>
            <person name="Isaki S."/>
            <person name="Hosoyama A."/>
            <person name="Tsuchikane K."/>
            <person name="Katsumata H."/>
            <person name="Baba S."/>
            <person name="Ohji S."/>
            <person name="Yamazaki S."/>
            <person name="Fujita N."/>
        </authorList>
    </citation>
    <scope>NUCLEOTIDE SEQUENCE [LARGE SCALE GENOMIC DNA]</scope>
    <source>
        <strain evidence="1 2">NBRC 16068</strain>
    </source>
</reference>
<comment type="caution">
    <text evidence="1">The sequence shown here is derived from an EMBL/GenBank/DDBJ whole genome shotgun (WGS) entry which is preliminary data.</text>
</comment>
<dbReference type="PANTHER" id="PTHR35368">
    <property type="entry name" value="HYDROPEROXIDE REDUCTASE"/>
    <property type="match status" value="1"/>
</dbReference>
<dbReference type="eggNOG" id="COG1765">
    <property type="taxonomic scope" value="Bacteria"/>
</dbReference>
<dbReference type="RefSeq" id="WP_006331209.1">
    <property type="nucleotide sequence ID" value="NZ_BAHC01000055.1"/>
</dbReference>
<gene>
    <name evidence="1" type="ORF">GORHZ_055_00210</name>
</gene>
<keyword evidence="2" id="KW-1185">Reference proteome</keyword>
<accession>K6V093</accession>
<dbReference type="Gene3D" id="3.30.300.20">
    <property type="match status" value="1"/>
</dbReference>
<dbReference type="EMBL" id="BAHC01000055">
    <property type="protein sequence ID" value="GAB89238.1"/>
    <property type="molecule type" value="Genomic_DNA"/>
</dbReference>
<dbReference type="InterPro" id="IPR036102">
    <property type="entry name" value="OsmC/Ohrsf"/>
</dbReference>
<dbReference type="PANTHER" id="PTHR35368:SF1">
    <property type="entry name" value="HYDROPEROXIDE REDUCTASE"/>
    <property type="match status" value="1"/>
</dbReference>
<dbReference type="SUPFAM" id="SSF82784">
    <property type="entry name" value="OsmC-like"/>
    <property type="match status" value="1"/>
</dbReference>
<dbReference type="InterPro" id="IPR052924">
    <property type="entry name" value="OsmC/Ohr_hydroprdx_reductase"/>
</dbReference>
<organism evidence="1 2">
    <name type="scientific">Gordonia rhizosphera NBRC 16068</name>
    <dbReference type="NCBI Taxonomy" id="1108045"/>
    <lineage>
        <taxon>Bacteria</taxon>
        <taxon>Bacillati</taxon>
        <taxon>Actinomycetota</taxon>
        <taxon>Actinomycetes</taxon>
        <taxon>Mycobacteriales</taxon>
        <taxon>Gordoniaceae</taxon>
        <taxon>Gordonia</taxon>
    </lineage>
</organism>
<evidence type="ECO:0008006" key="3">
    <source>
        <dbReference type="Google" id="ProtNLM"/>
    </source>
</evidence>
<evidence type="ECO:0000313" key="2">
    <source>
        <dbReference type="Proteomes" id="UP000008363"/>
    </source>
</evidence>
<name>K6V093_9ACTN</name>
<sequence>MTTATLSAARRQAPLRRAFADDPTKAISIKHVTSETGTHTDEWHGRIVAPDFPGTTWDYGIDAKVGGDDDLPNPGHLLCAALAACLESTTRIVADHLGIEIEDLTVDVVGDVDVRGCLALDRTVRPGFRRIDAEISLRTAPGTDDTLVELLLGQVDALCVTLDTIRHGVQVDLTSTVA</sequence>
<dbReference type="Proteomes" id="UP000008363">
    <property type="component" value="Unassembled WGS sequence"/>
</dbReference>
<protein>
    <recommendedName>
        <fullName evidence="3">OsmC family protein</fullName>
    </recommendedName>
</protein>
<dbReference type="Pfam" id="PF02566">
    <property type="entry name" value="OsmC"/>
    <property type="match status" value="1"/>
</dbReference>
<proteinExistence type="predicted"/>